<evidence type="ECO:0000313" key="2">
    <source>
        <dbReference type="EMBL" id="RGD59451.1"/>
    </source>
</evidence>
<evidence type="ECO:0000256" key="1">
    <source>
        <dbReference type="SAM" id="MobiDB-lite"/>
    </source>
</evidence>
<dbReference type="RefSeq" id="WP_117487649.1">
    <property type="nucleotide sequence ID" value="NZ_QVIG01000001.1"/>
</dbReference>
<evidence type="ECO:0000313" key="3">
    <source>
        <dbReference type="Proteomes" id="UP000263377"/>
    </source>
</evidence>
<organism evidence="2 3">
    <name type="scientific">Kitasatospora xanthocidica</name>
    <dbReference type="NCBI Taxonomy" id="83382"/>
    <lineage>
        <taxon>Bacteria</taxon>
        <taxon>Bacillati</taxon>
        <taxon>Actinomycetota</taxon>
        <taxon>Actinomycetes</taxon>
        <taxon>Kitasatosporales</taxon>
        <taxon>Streptomycetaceae</taxon>
        <taxon>Kitasatospora</taxon>
    </lineage>
</organism>
<keyword evidence="3" id="KW-1185">Reference proteome</keyword>
<reference evidence="2 3" key="1">
    <citation type="submission" date="2018-08" db="EMBL/GenBank/DDBJ databases">
        <title>Diversity &amp; Physiological Properties of Lignin-Decomposing Actinobacteria from Soil.</title>
        <authorList>
            <person name="Roh S.G."/>
            <person name="Kim S.B."/>
        </authorList>
    </citation>
    <scope>NUCLEOTIDE SEQUENCE [LARGE SCALE GENOMIC DNA]</scope>
    <source>
        <strain evidence="2 3">MMS17-GH009</strain>
    </source>
</reference>
<name>A0A372ZUL8_9ACTN</name>
<proteinExistence type="predicted"/>
<feature type="region of interest" description="Disordered" evidence="1">
    <location>
        <begin position="1"/>
        <end position="30"/>
    </location>
</feature>
<sequence>MTAPLPQANPPAGDPAAPQTPASTDPGSTLITQDTLSRLLSREKDQGSRAGVKRLVTDLGFTDAATLQAWVEAQRTAEQAALSEVERREQAAAQREQAALQREQQALDRLNQSVRHASLSRLGATGRNLDDAIRLLDVPADADEQAVADAAKLLADRRPELFGPATPTTAPPAPSGSPAGGPPPRGQAPATASFGLDMAKRRGYLTA</sequence>
<accession>A0A372ZUL8</accession>
<dbReference type="EMBL" id="QVIG01000001">
    <property type="protein sequence ID" value="RGD59451.1"/>
    <property type="molecule type" value="Genomic_DNA"/>
</dbReference>
<dbReference type="Proteomes" id="UP000263377">
    <property type="component" value="Unassembled WGS sequence"/>
</dbReference>
<feature type="compositionally biased region" description="Pro residues" evidence="1">
    <location>
        <begin position="169"/>
        <end position="186"/>
    </location>
</feature>
<comment type="caution">
    <text evidence="2">The sequence shown here is derived from an EMBL/GenBank/DDBJ whole genome shotgun (WGS) entry which is preliminary data.</text>
</comment>
<feature type="region of interest" description="Disordered" evidence="1">
    <location>
        <begin position="157"/>
        <end position="197"/>
    </location>
</feature>
<evidence type="ECO:0008006" key="4">
    <source>
        <dbReference type="Google" id="ProtNLM"/>
    </source>
</evidence>
<feature type="compositionally biased region" description="Polar residues" evidence="1">
    <location>
        <begin position="20"/>
        <end position="30"/>
    </location>
</feature>
<protein>
    <recommendedName>
        <fullName evidence="4">DUF4355 domain-containing protein</fullName>
    </recommendedName>
</protein>
<gene>
    <name evidence="2" type="ORF">DR950_18100</name>
</gene>
<dbReference type="AlphaFoldDB" id="A0A372ZUL8"/>